<accession>A0ABR9H8F1</accession>
<proteinExistence type="predicted"/>
<sequence>MFDINGKYQASIFGNFTDISPNSENIIKILSLFKEENYIPSTIQEISQIASGNAHRVQLITNDREWHINFLTNRIDIEKNPIDSKGNNLGKIEDFTNYSVKTFEKILLEFNKKSSRFSLVTSGLLKEISSEKLDCIYCKLFNQIKFYEDNPPFEWNFRTVSKIKKELLGSQENYNIISSINRLQGIFSSQSESYNFDRIEVQFDINTTHENQETRFELKHIDEFMKQAVSIRADLIEEFKEYLDV</sequence>
<dbReference type="Proteomes" id="UP000639010">
    <property type="component" value="Unassembled WGS sequence"/>
</dbReference>
<evidence type="ECO:0000313" key="1">
    <source>
        <dbReference type="EMBL" id="MBE1427006.1"/>
    </source>
</evidence>
<protein>
    <submittedName>
        <fullName evidence="1">Uncharacterized protein</fullName>
    </submittedName>
</protein>
<organism evidence="1 2">
    <name type="scientific">Desulfomicrobium macestii</name>
    <dbReference type="NCBI Taxonomy" id="90731"/>
    <lineage>
        <taxon>Bacteria</taxon>
        <taxon>Pseudomonadati</taxon>
        <taxon>Thermodesulfobacteriota</taxon>
        <taxon>Desulfovibrionia</taxon>
        <taxon>Desulfovibrionales</taxon>
        <taxon>Desulfomicrobiaceae</taxon>
        <taxon>Desulfomicrobium</taxon>
    </lineage>
</organism>
<comment type="caution">
    <text evidence="1">The sequence shown here is derived from an EMBL/GenBank/DDBJ whole genome shotgun (WGS) entry which is preliminary data.</text>
</comment>
<keyword evidence="2" id="KW-1185">Reference proteome</keyword>
<dbReference type="RefSeq" id="WP_192624829.1">
    <property type="nucleotide sequence ID" value="NZ_JADBGG010000041.1"/>
</dbReference>
<dbReference type="EMBL" id="JADBGG010000041">
    <property type="protein sequence ID" value="MBE1427006.1"/>
    <property type="molecule type" value="Genomic_DNA"/>
</dbReference>
<gene>
    <name evidence="1" type="ORF">H4684_003690</name>
</gene>
<reference evidence="1 2" key="1">
    <citation type="submission" date="2020-10" db="EMBL/GenBank/DDBJ databases">
        <title>Genomic Encyclopedia of Type Strains, Phase IV (KMG-IV): sequencing the most valuable type-strain genomes for metagenomic binning, comparative biology and taxonomic classification.</title>
        <authorList>
            <person name="Goeker M."/>
        </authorList>
    </citation>
    <scope>NUCLEOTIDE SEQUENCE [LARGE SCALE GENOMIC DNA]</scope>
    <source>
        <strain evidence="1 2">DSM 4194</strain>
    </source>
</reference>
<evidence type="ECO:0000313" key="2">
    <source>
        <dbReference type="Proteomes" id="UP000639010"/>
    </source>
</evidence>
<name>A0ABR9H8F1_9BACT</name>